<proteinExistence type="predicted"/>
<dbReference type="KEGG" id="nai:NECAME_14916"/>
<name>W2SKK9_NECAM</name>
<dbReference type="AlphaFoldDB" id="W2SKK9"/>
<reference evidence="2" key="1">
    <citation type="journal article" date="2014" name="Nat. Genet.">
        <title>Genome of the human hookworm Necator americanus.</title>
        <authorList>
            <person name="Tang Y.T."/>
            <person name="Gao X."/>
            <person name="Rosa B.A."/>
            <person name="Abubucker S."/>
            <person name="Hallsworth-Pepin K."/>
            <person name="Martin J."/>
            <person name="Tyagi R."/>
            <person name="Heizer E."/>
            <person name="Zhang X."/>
            <person name="Bhonagiri-Palsikar V."/>
            <person name="Minx P."/>
            <person name="Warren W.C."/>
            <person name="Wang Q."/>
            <person name="Zhan B."/>
            <person name="Hotez P.J."/>
            <person name="Sternberg P.W."/>
            <person name="Dougall A."/>
            <person name="Gaze S.T."/>
            <person name="Mulvenna J."/>
            <person name="Sotillo J."/>
            <person name="Ranganathan S."/>
            <person name="Rabelo E.M."/>
            <person name="Wilson R.K."/>
            <person name="Felgner P.L."/>
            <person name="Bethony J."/>
            <person name="Hawdon J.M."/>
            <person name="Gasser R.B."/>
            <person name="Loukas A."/>
            <person name="Mitreva M."/>
        </authorList>
    </citation>
    <scope>NUCLEOTIDE SEQUENCE [LARGE SCALE GENOMIC DNA]</scope>
</reference>
<gene>
    <name evidence="1" type="ORF">NECAME_14916</name>
</gene>
<organism evidence="1 2">
    <name type="scientific">Necator americanus</name>
    <name type="common">Human hookworm</name>
    <dbReference type="NCBI Taxonomy" id="51031"/>
    <lineage>
        <taxon>Eukaryota</taxon>
        <taxon>Metazoa</taxon>
        <taxon>Ecdysozoa</taxon>
        <taxon>Nematoda</taxon>
        <taxon>Chromadorea</taxon>
        <taxon>Rhabditida</taxon>
        <taxon>Rhabditina</taxon>
        <taxon>Rhabditomorpha</taxon>
        <taxon>Strongyloidea</taxon>
        <taxon>Ancylostomatidae</taxon>
        <taxon>Bunostominae</taxon>
        <taxon>Necator</taxon>
    </lineage>
</organism>
<evidence type="ECO:0000313" key="2">
    <source>
        <dbReference type="Proteomes" id="UP000053676"/>
    </source>
</evidence>
<protein>
    <submittedName>
        <fullName evidence="1">Uncharacterized protein</fullName>
    </submittedName>
</protein>
<keyword evidence="2" id="KW-1185">Reference proteome</keyword>
<evidence type="ECO:0000313" key="1">
    <source>
        <dbReference type="EMBL" id="ETN70214.1"/>
    </source>
</evidence>
<sequence length="62" mass="7363">MFCHFAVVEDVILRCLRDRNPQGSIGSGRRDFCNFDVIMRGYCFIFKFQRNQQVNWTSNQPT</sequence>
<accession>W2SKK9</accession>
<dbReference type="EMBL" id="KI668995">
    <property type="protein sequence ID" value="ETN70214.1"/>
    <property type="molecule type" value="Genomic_DNA"/>
</dbReference>
<dbReference type="Proteomes" id="UP000053676">
    <property type="component" value="Unassembled WGS sequence"/>
</dbReference>